<feature type="domain" description="Thiamine phosphate synthase/TenI" evidence="3">
    <location>
        <begin position="4"/>
        <end position="179"/>
    </location>
</feature>
<evidence type="ECO:0000256" key="1">
    <source>
        <dbReference type="ARBA" id="ARBA00004948"/>
    </source>
</evidence>
<dbReference type="EMBL" id="JAGTPX010000045">
    <property type="protein sequence ID" value="MBR8672525.1"/>
    <property type="molecule type" value="Genomic_DNA"/>
</dbReference>
<dbReference type="AlphaFoldDB" id="A0A941JL41"/>
<dbReference type="SUPFAM" id="SSF51391">
    <property type="entry name" value="Thiamin phosphate synthase"/>
    <property type="match status" value="1"/>
</dbReference>
<organism evidence="4">
    <name type="scientific">Niallia circulans</name>
    <name type="common">Bacillus circulans</name>
    <dbReference type="NCBI Taxonomy" id="1397"/>
    <lineage>
        <taxon>Bacteria</taxon>
        <taxon>Bacillati</taxon>
        <taxon>Bacillota</taxon>
        <taxon>Bacilli</taxon>
        <taxon>Bacillales</taxon>
        <taxon>Bacillaceae</taxon>
        <taxon>Niallia</taxon>
    </lineage>
</organism>
<accession>A0A941JL41</accession>
<gene>
    <name evidence="4" type="ORF">KD144_23605</name>
</gene>
<evidence type="ECO:0000313" key="4">
    <source>
        <dbReference type="EMBL" id="MBR8672525.1"/>
    </source>
</evidence>
<dbReference type="RefSeq" id="WP_212121709.1">
    <property type="nucleotide sequence ID" value="NZ_JAGTPX020000041.1"/>
</dbReference>
<dbReference type="InterPro" id="IPR036206">
    <property type="entry name" value="ThiamineP_synth_sf"/>
</dbReference>
<dbReference type="Pfam" id="PF02581">
    <property type="entry name" value="TMP-TENI"/>
    <property type="match status" value="1"/>
</dbReference>
<dbReference type="PANTHER" id="PTHR20857">
    <property type="entry name" value="THIAMINE-PHOSPHATE PYROPHOSPHORYLASE"/>
    <property type="match status" value="1"/>
</dbReference>
<dbReference type="Gene3D" id="3.20.20.70">
    <property type="entry name" value="Aldolase class I"/>
    <property type="match status" value="1"/>
</dbReference>
<comment type="caution">
    <text evidence="4">The sequence shown here is derived from an EMBL/GenBank/DDBJ whole genome shotgun (WGS) entry which is preliminary data.</text>
</comment>
<name>A0A941JL41_NIACI</name>
<keyword evidence="2" id="KW-0784">Thiamine biosynthesis</keyword>
<dbReference type="GO" id="GO:0004789">
    <property type="term" value="F:thiamine-phosphate diphosphorylase activity"/>
    <property type="evidence" value="ECO:0007669"/>
    <property type="project" value="TreeGrafter"/>
</dbReference>
<proteinExistence type="predicted"/>
<protein>
    <submittedName>
        <fullName evidence="4">Thiamine phosphate synthase</fullName>
    </submittedName>
</protein>
<dbReference type="GO" id="GO:0009228">
    <property type="term" value="P:thiamine biosynthetic process"/>
    <property type="evidence" value="ECO:0007669"/>
    <property type="project" value="UniProtKB-KW"/>
</dbReference>
<evidence type="ECO:0000256" key="2">
    <source>
        <dbReference type="ARBA" id="ARBA00022977"/>
    </source>
</evidence>
<dbReference type="InterPro" id="IPR013785">
    <property type="entry name" value="Aldolase_TIM"/>
</dbReference>
<reference evidence="4" key="1">
    <citation type="submission" date="2021-04" db="EMBL/GenBank/DDBJ databases">
        <title>Genomic analysis of electroactive and textile dye degrading Bacillus circulans strain: DC10 isolated from constructed wetland-microbial fuel cells treating textile dye wastewaters.</title>
        <authorList>
            <person name="Patel D.U."/>
            <person name="Desai C.R."/>
        </authorList>
    </citation>
    <scope>NUCLEOTIDE SEQUENCE</scope>
    <source>
        <strain evidence="4">DC10</strain>
    </source>
</reference>
<dbReference type="GO" id="GO:0005737">
    <property type="term" value="C:cytoplasm"/>
    <property type="evidence" value="ECO:0007669"/>
    <property type="project" value="TreeGrafter"/>
</dbReference>
<dbReference type="PANTHER" id="PTHR20857:SF22">
    <property type="entry name" value="THIAZOLE TAUTOMERASE"/>
    <property type="match status" value="1"/>
</dbReference>
<evidence type="ECO:0000259" key="3">
    <source>
        <dbReference type="Pfam" id="PF02581"/>
    </source>
</evidence>
<dbReference type="CDD" id="cd00564">
    <property type="entry name" value="TMP_TenI"/>
    <property type="match status" value="1"/>
</dbReference>
<comment type="pathway">
    <text evidence="1">Cofactor biosynthesis; thiamine diphosphate biosynthesis.</text>
</comment>
<sequence>MKIMAVTDNTHSSEKLLSILLEIHPYVDYVQIREKAKSPKEIYTLCERLLKEGVPIDKIIMNDRLDIATLLSLKNVHLPSNGLSVNHVKTAFPKMSIGVSVHSKEEAILAERSQTDYVIYGHCYPTNSKEGKPPVTLSTISEIKRELSVPLYAIGGITEERVGKLAELGADGVAIMSAIFSASDPLMAIKRIRERCEAIGIKTI</sequence>
<dbReference type="InterPro" id="IPR022998">
    <property type="entry name" value="ThiamineP_synth_TenI"/>
</dbReference>